<evidence type="ECO:0000256" key="2">
    <source>
        <dbReference type="ARBA" id="ARBA00022490"/>
    </source>
</evidence>
<keyword evidence="7 9" id="KW-0067">ATP-binding</keyword>
<keyword evidence="8 9" id="KW-0460">Magnesium</keyword>
<evidence type="ECO:0000256" key="8">
    <source>
        <dbReference type="ARBA" id="ARBA00022842"/>
    </source>
</evidence>
<dbReference type="GO" id="GO:0006085">
    <property type="term" value="P:acetyl-CoA biosynthetic process"/>
    <property type="evidence" value="ECO:0007669"/>
    <property type="project" value="UniProtKB-UniRule"/>
</dbReference>
<dbReference type="InterPro" id="IPR043129">
    <property type="entry name" value="ATPase_NBD"/>
</dbReference>
<dbReference type="RefSeq" id="WP_034410959.1">
    <property type="nucleotide sequence ID" value="NZ_AXWS01000008.1"/>
</dbReference>
<dbReference type="NCBIfam" id="TIGR00016">
    <property type="entry name" value="ackA"/>
    <property type="match status" value="1"/>
</dbReference>
<dbReference type="GO" id="GO:0000287">
    <property type="term" value="F:magnesium ion binding"/>
    <property type="evidence" value="ECO:0007669"/>
    <property type="project" value="UniProtKB-UniRule"/>
</dbReference>
<feature type="binding site" evidence="9">
    <location>
        <position position="21"/>
    </location>
    <ligand>
        <name>ATP</name>
        <dbReference type="ChEBI" id="CHEBI:30616"/>
    </ligand>
</feature>
<dbReference type="AlphaFoldDB" id="A0A8B6X7E3"/>
<dbReference type="EC" id="2.7.2.1" evidence="9"/>
<comment type="subunit">
    <text evidence="9">Homodimer.</text>
</comment>
<evidence type="ECO:0000256" key="3">
    <source>
        <dbReference type="ARBA" id="ARBA00022679"/>
    </source>
</evidence>
<dbReference type="PANTHER" id="PTHR21060:SF21">
    <property type="entry name" value="ACETATE KINASE"/>
    <property type="match status" value="1"/>
</dbReference>
<feature type="site" description="Transition state stabilizer" evidence="9">
    <location>
        <position position="186"/>
    </location>
</feature>
<feature type="binding site" evidence="9">
    <location>
        <begin position="213"/>
        <end position="217"/>
    </location>
    <ligand>
        <name>ATP</name>
        <dbReference type="ChEBI" id="CHEBI:30616"/>
    </ligand>
</feature>
<comment type="function">
    <text evidence="9">Catalyzes the formation of acetyl phosphate from acetate and ATP. Can also catalyze the reverse reaction.</text>
</comment>
<evidence type="ECO:0000256" key="9">
    <source>
        <dbReference type="HAMAP-Rule" id="MF_00020"/>
    </source>
</evidence>
<feature type="site" description="Transition state stabilizer" evidence="9">
    <location>
        <position position="246"/>
    </location>
</feature>
<feature type="binding site" evidence="9">
    <location>
        <begin position="333"/>
        <end position="337"/>
    </location>
    <ligand>
        <name>ATP</name>
        <dbReference type="ChEBI" id="CHEBI:30616"/>
    </ligand>
</feature>
<proteinExistence type="inferred from homology"/>
<keyword evidence="3 9" id="KW-0808">Transferase</keyword>
<reference evidence="12" key="4">
    <citation type="journal article" date="2012" name="BMC Struct. Biol.">
        <title>Structural and mechanistic investigations on Salmonella typhimurium acetate kinase (AckA): identification of a putative ligand binding pocket at the dimeric interface.</title>
        <authorList>
            <person name="Chittori S."/>
            <person name="Savithri H.S."/>
            <person name="Murthy M.R."/>
        </authorList>
    </citation>
    <scope>NUCLEOTIDE SEQUENCE</scope>
</reference>
<dbReference type="OrthoDB" id="9802453at2"/>
<dbReference type="PANTHER" id="PTHR21060">
    <property type="entry name" value="ACETATE KINASE"/>
    <property type="match status" value="1"/>
</dbReference>
<comment type="cofactor">
    <cofactor evidence="9">
        <name>Mg(2+)</name>
        <dbReference type="ChEBI" id="CHEBI:18420"/>
    </cofactor>
    <cofactor evidence="9">
        <name>Mn(2+)</name>
        <dbReference type="ChEBI" id="CHEBI:29035"/>
    </cofactor>
    <text evidence="9">Mg(2+). Can also accept Mn(2+).</text>
</comment>
<feature type="active site" description="Proton donor/acceptor" evidence="9">
    <location>
        <position position="155"/>
    </location>
</feature>
<dbReference type="GO" id="GO:0005829">
    <property type="term" value="C:cytosol"/>
    <property type="evidence" value="ECO:0007669"/>
    <property type="project" value="TreeGrafter"/>
</dbReference>
<dbReference type="InterPro" id="IPR004372">
    <property type="entry name" value="Ac/propionate_kinase"/>
</dbReference>
<dbReference type="GO" id="GO:0008776">
    <property type="term" value="F:acetate kinase activity"/>
    <property type="evidence" value="ECO:0007669"/>
    <property type="project" value="UniProtKB-UniRule"/>
</dbReference>
<comment type="similarity">
    <text evidence="1 9 10">Belongs to the acetokinase family.</text>
</comment>
<dbReference type="PRINTS" id="PR00471">
    <property type="entry name" value="ACETATEKNASE"/>
</dbReference>
<organism evidence="11 12">
    <name type="scientific">Derxia gummosa DSM 723</name>
    <dbReference type="NCBI Taxonomy" id="1121388"/>
    <lineage>
        <taxon>Bacteria</taxon>
        <taxon>Pseudomonadati</taxon>
        <taxon>Pseudomonadota</taxon>
        <taxon>Betaproteobacteria</taxon>
        <taxon>Burkholderiales</taxon>
        <taxon>Alcaligenaceae</taxon>
        <taxon>Derxia</taxon>
    </lineage>
</organism>
<keyword evidence="2 9" id="KW-0963">Cytoplasm</keyword>
<evidence type="ECO:0000256" key="4">
    <source>
        <dbReference type="ARBA" id="ARBA00022723"/>
    </source>
</evidence>
<keyword evidence="11" id="KW-1185">Reference proteome</keyword>
<dbReference type="UniPathway" id="UPA00340">
    <property type="reaction ID" value="UER00458"/>
</dbReference>
<gene>
    <name evidence="9" type="primary">ackA</name>
</gene>
<dbReference type="GO" id="GO:0005524">
    <property type="term" value="F:ATP binding"/>
    <property type="evidence" value="ECO:0007669"/>
    <property type="project" value="UniProtKB-KW"/>
</dbReference>
<evidence type="ECO:0000313" key="11">
    <source>
        <dbReference type="Proteomes" id="UP000675920"/>
    </source>
</evidence>
<reference evidence="12" key="5">
    <citation type="submission" date="2025-08" db="UniProtKB">
        <authorList>
            <consortium name="RefSeq"/>
        </authorList>
    </citation>
    <scope>IDENTIFICATION</scope>
</reference>
<dbReference type="InterPro" id="IPR023865">
    <property type="entry name" value="Aliphatic_acid_kinase_CS"/>
</dbReference>
<keyword evidence="4 9" id="KW-0479">Metal-binding</keyword>
<reference evidence="12" key="3">
    <citation type="journal article" date="2006" name="Trends Microbiol.">
        <title>Acetate kinase: not just a bacterial enzyme.</title>
        <authorList>
            <person name="Ingram-Smith C."/>
            <person name="Martin S.R."/>
            <person name="Smith K.S."/>
        </authorList>
    </citation>
    <scope>NUCLEOTIDE SEQUENCE</scope>
</reference>
<dbReference type="InterPro" id="IPR000890">
    <property type="entry name" value="Aliphatic_acid_kin_short-chain"/>
</dbReference>
<dbReference type="PROSITE" id="PS01076">
    <property type="entry name" value="ACETATE_KINASE_2"/>
    <property type="match status" value="1"/>
</dbReference>
<comment type="subcellular location">
    <subcellularLocation>
        <location evidence="9">Cytoplasm</location>
    </subcellularLocation>
</comment>
<evidence type="ECO:0000256" key="1">
    <source>
        <dbReference type="ARBA" id="ARBA00008748"/>
    </source>
</evidence>
<feature type="binding site" evidence="9">
    <location>
        <position position="98"/>
    </location>
    <ligand>
        <name>substrate</name>
    </ligand>
</feature>
<dbReference type="Pfam" id="PF00871">
    <property type="entry name" value="Acetate_kinase"/>
    <property type="match status" value="1"/>
</dbReference>
<feature type="binding site" evidence="9">
    <location>
        <position position="14"/>
    </location>
    <ligand>
        <name>Mg(2+)</name>
        <dbReference type="ChEBI" id="CHEBI:18420"/>
    </ligand>
</feature>
<protein>
    <recommendedName>
        <fullName evidence="9">Acetate kinase</fullName>
        <ecNumber evidence="9">2.7.2.1</ecNumber>
    </recommendedName>
    <alternativeName>
        <fullName evidence="9">Acetokinase</fullName>
    </alternativeName>
</protein>
<dbReference type="Gene3D" id="3.30.420.40">
    <property type="match status" value="2"/>
</dbReference>
<sequence>MAAISGPQAIAVVNAGSSSLKFSLFDEDGDTLALVLHGNVEALGGADAHLLARDPSGRVLAEQRWPGQQPDHAAAMTEVVACMRAALGGRHVAAVGHRIVHGGSEFTAPARLDAAVLDRLARLAPLAPLHQPHNLAPARALLRVAPQVLQVGCFDTAFHARQPELAQAFALPADITRHGVRRYGFHGLSYEYLAGALAALDPALARGRVIAAHLGNGASLCALDAGRSIASTMGFTALDGLPMGTRCGNLDPGVLLYLIDSLGMTPRQIEDLLYRRSGLLGVSGIASDLRALEASDAPEARFAIELFVYRVAREIGSLAAALGGLDGLVFAGGIGEHGVNVRGAIARAAGWLGLRLDAEANAGATGGDTRRISTAASPVAAWVVPTDEELMIARHARRLLDAPSPAARA</sequence>
<name>A0A8B6X7E3_9BURK</name>
<keyword evidence="5 9" id="KW-0547">Nucleotide-binding</keyword>
<feature type="binding site" evidence="9">
    <location>
        <begin position="288"/>
        <end position="290"/>
    </location>
    <ligand>
        <name>ATP</name>
        <dbReference type="ChEBI" id="CHEBI:30616"/>
    </ligand>
</feature>
<feature type="binding site" evidence="9">
    <location>
        <position position="388"/>
    </location>
    <ligand>
        <name>Mg(2+)</name>
        <dbReference type="ChEBI" id="CHEBI:18420"/>
    </ligand>
</feature>
<evidence type="ECO:0000256" key="10">
    <source>
        <dbReference type="RuleBase" id="RU003835"/>
    </source>
</evidence>
<dbReference type="SUPFAM" id="SSF53067">
    <property type="entry name" value="Actin-like ATPase domain"/>
    <property type="match status" value="2"/>
</dbReference>
<evidence type="ECO:0000256" key="5">
    <source>
        <dbReference type="ARBA" id="ARBA00022741"/>
    </source>
</evidence>
<evidence type="ECO:0000256" key="7">
    <source>
        <dbReference type="ARBA" id="ARBA00022840"/>
    </source>
</evidence>
<accession>A0A8B6X7E3</accession>
<dbReference type="Proteomes" id="UP000675920">
    <property type="component" value="Unplaced"/>
</dbReference>
<reference evidence="12" key="1">
    <citation type="journal article" date="1994" name="J. Biochem.">
        <title>Identification and characterization of the ackA (acetate kinase A)-pta (phosphotransacetylase) operon and complementation analysis of acetate utilization by an ackA-pta deletion mutant of Escherichia coli.</title>
        <authorList>
            <person name="Kakuda H."/>
            <person name="Hosono K."/>
            <person name="Shiroishi K."/>
            <person name="Ichihara S."/>
        </authorList>
    </citation>
    <scope>NUCLEOTIDE SEQUENCE</scope>
</reference>
<dbReference type="HAMAP" id="MF_00020">
    <property type="entry name" value="Acetate_kinase"/>
    <property type="match status" value="1"/>
</dbReference>
<comment type="catalytic activity">
    <reaction evidence="9">
        <text>acetate + ATP = acetyl phosphate + ADP</text>
        <dbReference type="Rhea" id="RHEA:11352"/>
        <dbReference type="ChEBI" id="CHEBI:22191"/>
        <dbReference type="ChEBI" id="CHEBI:30089"/>
        <dbReference type="ChEBI" id="CHEBI:30616"/>
        <dbReference type="ChEBI" id="CHEBI:456216"/>
        <dbReference type="EC" id="2.7.2.1"/>
    </reaction>
</comment>
<comment type="pathway">
    <text evidence="9">Metabolic intermediate biosynthesis; acetyl-CoA biosynthesis; acetyl-CoA from acetate: step 1/2.</text>
</comment>
<evidence type="ECO:0000256" key="6">
    <source>
        <dbReference type="ARBA" id="ARBA00022777"/>
    </source>
</evidence>
<dbReference type="PIRSF" id="PIRSF000722">
    <property type="entry name" value="Acetate_prop_kin"/>
    <property type="match status" value="1"/>
</dbReference>
<dbReference type="GO" id="GO:0006083">
    <property type="term" value="P:acetate metabolic process"/>
    <property type="evidence" value="ECO:0007669"/>
    <property type="project" value="TreeGrafter"/>
</dbReference>
<keyword evidence="6 9" id="KW-0418">Kinase</keyword>
<evidence type="ECO:0000313" key="12">
    <source>
        <dbReference type="RefSeq" id="WP_034410959.1"/>
    </source>
</evidence>
<reference evidence="12" key="2">
    <citation type="journal article" date="1998" name="Mol. Microbiol.">
        <title>Novel keto acid formate-lyase and propionate kinase enzymes are components of an anaerobic pathway in Escherichia coli that degrades L-threonine to propionate.</title>
        <authorList>
            <person name="Hesslinger C."/>
            <person name="Fairhurst S.A."/>
            <person name="Sawers G."/>
        </authorList>
    </citation>
    <scope>NUCLEOTIDE SEQUENCE</scope>
</reference>